<gene>
    <name evidence="5" type="ORF">SteCoe_5365</name>
</gene>
<comment type="caution">
    <text evidence="5">The sequence shown here is derived from an EMBL/GenBank/DDBJ whole genome shotgun (WGS) entry which is preliminary data.</text>
</comment>
<protein>
    <recommendedName>
        <fullName evidence="4">DNA-directed RNA polymerases I, II, and III subunit RPABC3</fullName>
    </recommendedName>
</protein>
<organism evidence="5 6">
    <name type="scientific">Stentor coeruleus</name>
    <dbReference type="NCBI Taxonomy" id="5963"/>
    <lineage>
        <taxon>Eukaryota</taxon>
        <taxon>Sar</taxon>
        <taxon>Alveolata</taxon>
        <taxon>Ciliophora</taxon>
        <taxon>Postciliodesmatophora</taxon>
        <taxon>Heterotrichea</taxon>
        <taxon>Heterotrichida</taxon>
        <taxon>Stentoridae</taxon>
        <taxon>Stentor</taxon>
    </lineage>
</organism>
<accession>A0A1R2CSI9</accession>
<name>A0A1R2CSI9_9CILI</name>
<dbReference type="Gene3D" id="2.40.50.140">
    <property type="entry name" value="Nucleic acid-binding proteins"/>
    <property type="match status" value="1"/>
</dbReference>
<dbReference type="GO" id="GO:0005665">
    <property type="term" value="C:RNA polymerase II, core complex"/>
    <property type="evidence" value="ECO:0007669"/>
    <property type="project" value="UniProtKB-UniRule"/>
</dbReference>
<keyword evidence="6" id="KW-1185">Reference proteome</keyword>
<dbReference type="GO" id="GO:0006351">
    <property type="term" value="P:DNA-templated transcription"/>
    <property type="evidence" value="ECO:0007669"/>
    <property type="project" value="UniProtKB-UniRule"/>
</dbReference>
<comment type="similarity">
    <text evidence="2 4">Belongs to the eukaryotic RPB8 RNA polymerase subunit family.</text>
</comment>
<dbReference type="EMBL" id="MPUH01000071">
    <property type="protein sequence ID" value="OMJ91940.1"/>
    <property type="molecule type" value="Genomic_DNA"/>
</dbReference>
<dbReference type="Proteomes" id="UP000187209">
    <property type="component" value="Unassembled WGS sequence"/>
</dbReference>
<comment type="function">
    <text evidence="4">DNA-dependent RNA polymerase catalyzes the transcription of DNA into RNA using the four ribonucleoside triphosphates as substrates. Common component of RNA polymerases I, II and III which synthesize ribosomal RNA precursors, mRNA precursors and many functional non-coding RNAs, and small RNAs, such as 5S rRNA and tRNAs, respectively.</text>
</comment>
<evidence type="ECO:0000256" key="4">
    <source>
        <dbReference type="PIRNR" id="PIRNR000779"/>
    </source>
</evidence>
<proteinExistence type="inferred from homology"/>
<dbReference type="Pfam" id="PF03870">
    <property type="entry name" value="RNA_pol_Rpb8"/>
    <property type="match status" value="1"/>
</dbReference>
<dbReference type="InterPro" id="IPR005570">
    <property type="entry name" value="RPABC3"/>
</dbReference>
<evidence type="ECO:0000256" key="3">
    <source>
        <dbReference type="ARBA" id="ARBA00023242"/>
    </source>
</evidence>
<dbReference type="SMART" id="SM00658">
    <property type="entry name" value="RPOL8c"/>
    <property type="match status" value="1"/>
</dbReference>
<reference evidence="5 6" key="1">
    <citation type="submission" date="2016-11" db="EMBL/GenBank/DDBJ databases">
        <title>The macronuclear genome of Stentor coeruleus: a giant cell with tiny introns.</title>
        <authorList>
            <person name="Slabodnick M."/>
            <person name="Ruby J.G."/>
            <person name="Reiff S.B."/>
            <person name="Swart E.C."/>
            <person name="Gosai S."/>
            <person name="Prabakaran S."/>
            <person name="Witkowska E."/>
            <person name="Larue G.E."/>
            <person name="Fisher S."/>
            <person name="Freeman R.M."/>
            <person name="Gunawardena J."/>
            <person name="Chu W."/>
            <person name="Stover N.A."/>
            <person name="Gregory B.D."/>
            <person name="Nowacki M."/>
            <person name="Derisi J."/>
            <person name="Roy S.W."/>
            <person name="Marshall W.F."/>
            <person name="Sood P."/>
        </authorList>
    </citation>
    <scope>NUCLEOTIDE SEQUENCE [LARGE SCALE GENOMIC DNA]</scope>
    <source>
        <strain evidence="5">WM001</strain>
    </source>
</reference>
<dbReference type="PANTHER" id="PTHR10917">
    <property type="entry name" value="DNA-DIRECTED RNA POLYMERASES I, II, AND III SUBUNIT RPABC3"/>
    <property type="match status" value="1"/>
</dbReference>
<dbReference type="AlphaFoldDB" id="A0A1R2CSI9"/>
<dbReference type="OrthoDB" id="307568at2759"/>
<dbReference type="SUPFAM" id="SSF50249">
    <property type="entry name" value="Nucleic acid-binding proteins"/>
    <property type="match status" value="1"/>
</dbReference>
<evidence type="ECO:0000256" key="1">
    <source>
        <dbReference type="ARBA" id="ARBA00004123"/>
    </source>
</evidence>
<dbReference type="PANTHER" id="PTHR10917:SF0">
    <property type="entry name" value="DNA-DIRECTED RNA POLYMERASES I, II, AND III SUBUNIT RPABC3"/>
    <property type="match status" value="1"/>
</dbReference>
<dbReference type="PIRSF" id="PIRSF000779">
    <property type="entry name" value="RNA_pol_Rpb8"/>
    <property type="match status" value="1"/>
</dbReference>
<dbReference type="GO" id="GO:0003899">
    <property type="term" value="F:DNA-directed RNA polymerase activity"/>
    <property type="evidence" value="ECO:0007669"/>
    <property type="project" value="UniProtKB-UniRule"/>
</dbReference>
<evidence type="ECO:0000313" key="5">
    <source>
        <dbReference type="EMBL" id="OMJ91940.1"/>
    </source>
</evidence>
<dbReference type="InterPro" id="IPR012340">
    <property type="entry name" value="NA-bd_OB-fold"/>
</dbReference>
<dbReference type="GO" id="GO:0005736">
    <property type="term" value="C:RNA polymerase I complex"/>
    <property type="evidence" value="ECO:0007669"/>
    <property type="project" value="TreeGrafter"/>
</dbReference>
<comment type="subcellular location">
    <subcellularLocation>
        <location evidence="1">Nucleus</location>
    </subcellularLocation>
</comment>
<evidence type="ECO:0000313" key="6">
    <source>
        <dbReference type="Proteomes" id="UP000187209"/>
    </source>
</evidence>
<keyword evidence="3 4" id="KW-0539">Nucleus</keyword>
<dbReference type="GO" id="GO:0005666">
    <property type="term" value="C:RNA polymerase III complex"/>
    <property type="evidence" value="ECO:0007669"/>
    <property type="project" value="TreeGrafter"/>
</dbReference>
<sequence>MGEASGSAVLLEDTFRVSSVDREGKIFQRVSRIEGSSQLYEVQITLDVHSELYPIEVGQYHSLLLASSLSLDGTENKGSYNIHENQSNTLLSKYSYCMYGKIFKHAMDRNLLVVHISFGGLLMTITGQPAELAQLEPDSLVYLLLRKLY</sequence>
<evidence type="ECO:0000256" key="2">
    <source>
        <dbReference type="ARBA" id="ARBA00008912"/>
    </source>
</evidence>